<sequence length="423" mass="47833">MTHFKPLFTAIAILLLSITGCASLGSFWEKAPAYPLATKERPATQIIAMWRPSNGTHDGRPTRGFAGNIMFFTSKDTMPALVNGTVRVYVFDDQGTPEEQAKPIRQYDFPGPVWNTYAELSKIGPAYNLFIPYPRPGNHEATCTISMRLIPDDGGPALFSEEAHITLDGNRNPDKLISRTSSRVKSKPADKETPVVEQSYSVTSKTIVPKRIQQASAESITQGNNIQFSLAQEDADIPRDDSIQQVDFESITANSQAGQERNERAHFVRSRVAAQRAKRRSLANKKTAASRNRHPLDQAMDPVDLQYEDNDELLNNDDFAVVDDDDYERDEFDELLRKRSRSSRAKKKSNQHPLDNDVIAVDMSSLHQVSAPRNKRTNRRQRQMTSRQRHPLAEWDDDFESSRGEDFSEFEDDEADEVFPLTQ</sequence>
<gene>
    <name evidence="2" type="ORF">Mal52_39120</name>
</gene>
<feature type="region of interest" description="Disordered" evidence="1">
    <location>
        <begin position="339"/>
        <end position="423"/>
    </location>
</feature>
<feature type="region of interest" description="Disordered" evidence="1">
    <location>
        <begin position="270"/>
        <end position="301"/>
    </location>
</feature>
<dbReference type="Proteomes" id="UP000319383">
    <property type="component" value="Chromosome"/>
</dbReference>
<evidence type="ECO:0000313" key="3">
    <source>
        <dbReference type="Proteomes" id="UP000319383"/>
    </source>
</evidence>
<dbReference type="RefSeq" id="WP_145377802.1">
    <property type="nucleotide sequence ID" value="NZ_CP036276.1"/>
</dbReference>
<keyword evidence="3" id="KW-1185">Reference proteome</keyword>
<dbReference type="AlphaFoldDB" id="A0A517ZSF7"/>
<protein>
    <recommendedName>
        <fullName evidence="4">Lipoprotein</fullName>
    </recommendedName>
</protein>
<reference evidence="2 3" key="1">
    <citation type="submission" date="2019-02" db="EMBL/GenBank/DDBJ databases">
        <title>Deep-cultivation of Planctomycetes and their phenomic and genomic characterization uncovers novel biology.</title>
        <authorList>
            <person name="Wiegand S."/>
            <person name="Jogler M."/>
            <person name="Boedeker C."/>
            <person name="Pinto D."/>
            <person name="Vollmers J."/>
            <person name="Rivas-Marin E."/>
            <person name="Kohn T."/>
            <person name="Peeters S.H."/>
            <person name="Heuer A."/>
            <person name="Rast P."/>
            <person name="Oberbeckmann S."/>
            <person name="Bunk B."/>
            <person name="Jeske O."/>
            <person name="Meyerdierks A."/>
            <person name="Storesund J.E."/>
            <person name="Kallscheuer N."/>
            <person name="Luecker S."/>
            <person name="Lage O.M."/>
            <person name="Pohl T."/>
            <person name="Merkel B.J."/>
            <person name="Hornburger P."/>
            <person name="Mueller R.-W."/>
            <person name="Bruemmer F."/>
            <person name="Labrenz M."/>
            <person name="Spormann A.M."/>
            <person name="Op den Camp H."/>
            <person name="Overmann J."/>
            <person name="Amann R."/>
            <person name="Jetten M.S.M."/>
            <person name="Mascher T."/>
            <person name="Medema M.H."/>
            <person name="Devos D.P."/>
            <person name="Kaster A.-K."/>
            <person name="Ovreas L."/>
            <person name="Rohde M."/>
            <person name="Galperin M.Y."/>
            <person name="Jogler C."/>
        </authorList>
    </citation>
    <scope>NUCLEOTIDE SEQUENCE [LARGE SCALE GENOMIC DNA]</scope>
    <source>
        <strain evidence="2 3">Mal52</strain>
    </source>
</reference>
<name>A0A517ZSF7_9PLAN</name>
<feature type="compositionally biased region" description="Acidic residues" evidence="1">
    <location>
        <begin position="407"/>
        <end position="417"/>
    </location>
</feature>
<feature type="compositionally biased region" description="Basic residues" evidence="1">
    <location>
        <begin position="373"/>
        <end position="390"/>
    </location>
</feature>
<dbReference type="EMBL" id="CP036276">
    <property type="protein sequence ID" value="QDU45418.1"/>
    <property type="molecule type" value="Genomic_DNA"/>
</dbReference>
<organism evidence="2 3">
    <name type="scientific">Symmachiella dynata</name>
    <dbReference type="NCBI Taxonomy" id="2527995"/>
    <lineage>
        <taxon>Bacteria</taxon>
        <taxon>Pseudomonadati</taxon>
        <taxon>Planctomycetota</taxon>
        <taxon>Planctomycetia</taxon>
        <taxon>Planctomycetales</taxon>
        <taxon>Planctomycetaceae</taxon>
        <taxon>Symmachiella</taxon>
    </lineage>
</organism>
<accession>A0A517ZSF7</accession>
<dbReference type="KEGG" id="sdyn:Mal52_39120"/>
<proteinExistence type="predicted"/>
<dbReference type="PROSITE" id="PS51257">
    <property type="entry name" value="PROKAR_LIPOPROTEIN"/>
    <property type="match status" value="1"/>
</dbReference>
<feature type="compositionally biased region" description="Basic residues" evidence="1">
    <location>
        <begin position="339"/>
        <end position="350"/>
    </location>
</feature>
<evidence type="ECO:0000313" key="2">
    <source>
        <dbReference type="EMBL" id="QDU45418.1"/>
    </source>
</evidence>
<evidence type="ECO:0008006" key="4">
    <source>
        <dbReference type="Google" id="ProtNLM"/>
    </source>
</evidence>
<evidence type="ECO:0000256" key="1">
    <source>
        <dbReference type="SAM" id="MobiDB-lite"/>
    </source>
</evidence>